<evidence type="ECO:0000313" key="3">
    <source>
        <dbReference type="Proteomes" id="UP001054945"/>
    </source>
</evidence>
<feature type="compositionally biased region" description="Gly residues" evidence="1">
    <location>
        <begin position="97"/>
        <end position="108"/>
    </location>
</feature>
<proteinExistence type="predicted"/>
<sequence>MLERISFSKGNREPGRDSVGKITKEAVTVYAEKPLENQKSTLWHHCIGCFKSFSMEEFGGRVDRAGLEPVSYVLRSGPRVPHGRVDADSKLLLDAAAGGGRAGGGGALGDLPREPPRTPEQRSRRMAELRNLRRWRCRGWG</sequence>
<feature type="region of interest" description="Disordered" evidence="1">
    <location>
        <begin position="1"/>
        <end position="20"/>
    </location>
</feature>
<keyword evidence="3" id="KW-1185">Reference proteome</keyword>
<gene>
    <name evidence="2" type="ORF">CEXT_150221</name>
</gene>
<comment type="caution">
    <text evidence="2">The sequence shown here is derived from an EMBL/GenBank/DDBJ whole genome shotgun (WGS) entry which is preliminary data.</text>
</comment>
<protein>
    <submittedName>
        <fullName evidence="2">Uncharacterized protein</fullName>
    </submittedName>
</protein>
<feature type="compositionally biased region" description="Basic and acidic residues" evidence="1">
    <location>
        <begin position="10"/>
        <end position="20"/>
    </location>
</feature>
<feature type="compositionally biased region" description="Basic and acidic residues" evidence="1">
    <location>
        <begin position="111"/>
        <end position="126"/>
    </location>
</feature>
<accession>A0AAV4TCY2</accession>
<reference evidence="2 3" key="1">
    <citation type="submission" date="2021-06" db="EMBL/GenBank/DDBJ databases">
        <title>Caerostris extrusa draft genome.</title>
        <authorList>
            <person name="Kono N."/>
            <person name="Arakawa K."/>
        </authorList>
    </citation>
    <scope>NUCLEOTIDE SEQUENCE [LARGE SCALE GENOMIC DNA]</scope>
</reference>
<organism evidence="2 3">
    <name type="scientific">Caerostris extrusa</name>
    <name type="common">Bark spider</name>
    <name type="synonym">Caerostris bankana</name>
    <dbReference type="NCBI Taxonomy" id="172846"/>
    <lineage>
        <taxon>Eukaryota</taxon>
        <taxon>Metazoa</taxon>
        <taxon>Ecdysozoa</taxon>
        <taxon>Arthropoda</taxon>
        <taxon>Chelicerata</taxon>
        <taxon>Arachnida</taxon>
        <taxon>Araneae</taxon>
        <taxon>Araneomorphae</taxon>
        <taxon>Entelegynae</taxon>
        <taxon>Araneoidea</taxon>
        <taxon>Araneidae</taxon>
        <taxon>Caerostris</taxon>
    </lineage>
</organism>
<dbReference type="AlphaFoldDB" id="A0AAV4TCY2"/>
<feature type="region of interest" description="Disordered" evidence="1">
    <location>
        <begin position="96"/>
        <end position="126"/>
    </location>
</feature>
<name>A0AAV4TCY2_CAEEX</name>
<evidence type="ECO:0000313" key="2">
    <source>
        <dbReference type="EMBL" id="GIY43081.1"/>
    </source>
</evidence>
<dbReference type="Proteomes" id="UP001054945">
    <property type="component" value="Unassembled WGS sequence"/>
</dbReference>
<evidence type="ECO:0000256" key="1">
    <source>
        <dbReference type="SAM" id="MobiDB-lite"/>
    </source>
</evidence>
<dbReference type="EMBL" id="BPLR01010926">
    <property type="protein sequence ID" value="GIY43081.1"/>
    <property type="molecule type" value="Genomic_DNA"/>
</dbReference>